<comment type="caution">
    <text evidence="3">The sequence shown here is derived from an EMBL/GenBank/DDBJ whole genome shotgun (WGS) entry which is preliminary data.</text>
</comment>
<dbReference type="EMBL" id="JABWDY010034384">
    <property type="protein sequence ID" value="KAF5182704.1"/>
    <property type="molecule type" value="Genomic_DNA"/>
</dbReference>
<proteinExistence type="predicted"/>
<dbReference type="Gene3D" id="1.10.10.60">
    <property type="entry name" value="Homeodomain-like"/>
    <property type="match status" value="1"/>
</dbReference>
<feature type="domain" description="Myb-like" evidence="1">
    <location>
        <begin position="8"/>
        <end position="58"/>
    </location>
</feature>
<dbReference type="InterPro" id="IPR001005">
    <property type="entry name" value="SANT/Myb"/>
</dbReference>
<dbReference type="GO" id="GO:0000981">
    <property type="term" value="F:DNA-binding transcription factor activity, RNA polymerase II-specific"/>
    <property type="evidence" value="ECO:0007669"/>
    <property type="project" value="TreeGrafter"/>
</dbReference>
<keyword evidence="4" id="KW-1185">Reference proteome</keyword>
<evidence type="ECO:0000259" key="2">
    <source>
        <dbReference type="PROSITE" id="PS51294"/>
    </source>
</evidence>
<dbReference type="GO" id="GO:0005634">
    <property type="term" value="C:nucleus"/>
    <property type="evidence" value="ECO:0007669"/>
    <property type="project" value="TreeGrafter"/>
</dbReference>
<evidence type="ECO:0000313" key="3">
    <source>
        <dbReference type="EMBL" id="KAF5182704.1"/>
    </source>
</evidence>
<dbReference type="InterPro" id="IPR050560">
    <property type="entry name" value="MYB_TF"/>
</dbReference>
<name>A0A7J6VC71_THATH</name>
<dbReference type="CDD" id="cd00167">
    <property type="entry name" value="SANT"/>
    <property type="match status" value="1"/>
</dbReference>
<evidence type="ECO:0000259" key="1">
    <source>
        <dbReference type="PROSITE" id="PS50090"/>
    </source>
</evidence>
<dbReference type="AlphaFoldDB" id="A0A7J6VC71"/>
<reference evidence="3 4" key="1">
    <citation type="submission" date="2020-06" db="EMBL/GenBank/DDBJ databases">
        <title>Transcriptomic and genomic resources for Thalictrum thalictroides and T. hernandezii: Facilitating candidate gene discovery in an emerging model plant lineage.</title>
        <authorList>
            <person name="Arias T."/>
            <person name="Riano-Pachon D.M."/>
            <person name="Di Stilio V.S."/>
        </authorList>
    </citation>
    <scope>NUCLEOTIDE SEQUENCE [LARGE SCALE GENOMIC DNA]</scope>
    <source>
        <strain evidence="4">cv. WT478/WT964</strain>
        <tissue evidence="3">Leaves</tissue>
    </source>
</reference>
<dbReference type="SMART" id="SM00717">
    <property type="entry name" value="SANT"/>
    <property type="match status" value="1"/>
</dbReference>
<dbReference type="InterPro" id="IPR017930">
    <property type="entry name" value="Myb_dom"/>
</dbReference>
<dbReference type="Proteomes" id="UP000554482">
    <property type="component" value="Unassembled WGS sequence"/>
</dbReference>
<dbReference type="OrthoDB" id="2143914at2759"/>
<dbReference type="InterPro" id="IPR009057">
    <property type="entry name" value="Homeodomain-like_sf"/>
</dbReference>
<dbReference type="Pfam" id="PF00249">
    <property type="entry name" value="Myb_DNA-binding"/>
    <property type="match status" value="1"/>
</dbReference>
<protein>
    <submittedName>
        <fullName evidence="3">Transcription factor MYB98-like</fullName>
    </submittedName>
</protein>
<dbReference type="GO" id="GO:0000978">
    <property type="term" value="F:RNA polymerase II cis-regulatory region sequence-specific DNA binding"/>
    <property type="evidence" value="ECO:0007669"/>
    <property type="project" value="TreeGrafter"/>
</dbReference>
<dbReference type="SUPFAM" id="SSF46689">
    <property type="entry name" value="Homeodomain-like"/>
    <property type="match status" value="1"/>
</dbReference>
<gene>
    <name evidence="3" type="ORF">FRX31_027709</name>
</gene>
<dbReference type="PROSITE" id="PS51294">
    <property type="entry name" value="HTH_MYB"/>
    <property type="match status" value="1"/>
</dbReference>
<dbReference type="PANTHER" id="PTHR45614">
    <property type="entry name" value="MYB PROTEIN-RELATED"/>
    <property type="match status" value="1"/>
</dbReference>
<organism evidence="3 4">
    <name type="scientific">Thalictrum thalictroides</name>
    <name type="common">Rue-anemone</name>
    <name type="synonym">Anemone thalictroides</name>
    <dbReference type="NCBI Taxonomy" id="46969"/>
    <lineage>
        <taxon>Eukaryota</taxon>
        <taxon>Viridiplantae</taxon>
        <taxon>Streptophyta</taxon>
        <taxon>Embryophyta</taxon>
        <taxon>Tracheophyta</taxon>
        <taxon>Spermatophyta</taxon>
        <taxon>Magnoliopsida</taxon>
        <taxon>Ranunculales</taxon>
        <taxon>Ranunculaceae</taxon>
        <taxon>Thalictroideae</taxon>
        <taxon>Thalictrum</taxon>
    </lineage>
</organism>
<accession>A0A7J6VC71</accession>
<sequence>MIDDSTHIPSLQKETWTEEEDIVLIQTHAELGNKWAEIAKRLPGRTENSIKNHWNATKRKQYTKRGSRTKGSKSTLLQNYIKSLSTNSKLADYHGNRFKSLTSYSMVSDYQKNRLANSPIQFATTNTTMMTEPPTPHPDDTDFYGSDGLDQNYNFNKNLEFNYELKMFSDDCSIESILKEVSSDCAIDEGSFEVKNPEDVNSMMLTEVKRDMDLVEMISQTNVKRS</sequence>
<dbReference type="PANTHER" id="PTHR45614:SF285">
    <property type="entry name" value="TRANSCRIPTION FACTOR MYB98"/>
    <property type="match status" value="1"/>
</dbReference>
<evidence type="ECO:0000313" key="4">
    <source>
        <dbReference type="Proteomes" id="UP000554482"/>
    </source>
</evidence>
<dbReference type="PROSITE" id="PS50090">
    <property type="entry name" value="MYB_LIKE"/>
    <property type="match status" value="1"/>
</dbReference>
<feature type="domain" description="HTH myb-type" evidence="2">
    <location>
        <begin position="8"/>
        <end position="62"/>
    </location>
</feature>